<reference evidence="2" key="1">
    <citation type="journal article" date="2019" name="Int. J. Syst. Evol. Microbiol.">
        <title>The Global Catalogue of Microorganisms (GCM) 10K type strain sequencing project: providing services to taxonomists for standard genome sequencing and annotation.</title>
        <authorList>
            <consortium name="The Broad Institute Genomics Platform"/>
            <consortium name="The Broad Institute Genome Sequencing Center for Infectious Disease"/>
            <person name="Wu L."/>
            <person name="Ma J."/>
        </authorList>
    </citation>
    <scope>NUCLEOTIDE SEQUENCE [LARGE SCALE GENOMIC DNA]</scope>
    <source>
        <strain evidence="2">KCTC 22814</strain>
    </source>
</reference>
<sequence length="355" mass="40447">MMFNRIKLLTVVFTLFIGQWSFAQIDLKRLRAKPDTNLVDAPKSPVSNINQVIVPIPKLALEVDYWKHWTKLGLNLNQAYFNKHWNAGGVNSIAILGTGWHKSEYNKNNFNFTTELDLRYGRIQNDFLDREAQTLSKKNIDRIFWDNKLAYKLSQSWAVYVSFTFESQFDAGYTYTRDVNGAEIVDTIKTNFMAPGYFTESFGLEYKPDNTFSLRLGTGTARQTLILDDRIRPLTGEQYFRKNGRYLDANDPSKGESTFGVESGRSFRNDLAFQLTANLDRNLSKNLHLKSRYNLFADYTDLGDPAHRLDAVLTAKVTSLVNVSLTGIVVYNSLEQPGVQVSQALALGILYSLPR</sequence>
<dbReference type="EMBL" id="JBHUPB010000012">
    <property type="protein sequence ID" value="MFD2969438.1"/>
    <property type="molecule type" value="Genomic_DNA"/>
</dbReference>
<name>A0ABW6BL47_9SPHI</name>
<dbReference type="Pfam" id="PF11276">
    <property type="entry name" value="DUF3078"/>
    <property type="match status" value="1"/>
</dbReference>
<dbReference type="InterPro" id="IPR021428">
    <property type="entry name" value="DUF3078"/>
</dbReference>
<proteinExistence type="predicted"/>
<evidence type="ECO:0000313" key="1">
    <source>
        <dbReference type="EMBL" id="MFD2969438.1"/>
    </source>
</evidence>
<dbReference type="Proteomes" id="UP001597525">
    <property type="component" value="Unassembled WGS sequence"/>
</dbReference>
<dbReference type="RefSeq" id="WP_320182211.1">
    <property type="nucleotide sequence ID" value="NZ_CP138332.1"/>
</dbReference>
<keyword evidence="2" id="KW-1185">Reference proteome</keyword>
<organism evidence="1 2">
    <name type="scientific">Sphingobacterium bambusae</name>
    <dbReference type="NCBI Taxonomy" id="662858"/>
    <lineage>
        <taxon>Bacteria</taxon>
        <taxon>Pseudomonadati</taxon>
        <taxon>Bacteroidota</taxon>
        <taxon>Sphingobacteriia</taxon>
        <taxon>Sphingobacteriales</taxon>
        <taxon>Sphingobacteriaceae</taxon>
        <taxon>Sphingobacterium</taxon>
    </lineage>
</organism>
<accession>A0ABW6BL47</accession>
<comment type="caution">
    <text evidence="1">The sequence shown here is derived from an EMBL/GenBank/DDBJ whole genome shotgun (WGS) entry which is preliminary data.</text>
</comment>
<evidence type="ECO:0000313" key="2">
    <source>
        <dbReference type="Proteomes" id="UP001597525"/>
    </source>
</evidence>
<protein>
    <submittedName>
        <fullName evidence="1">DUF3078 domain-containing protein</fullName>
    </submittedName>
</protein>
<gene>
    <name evidence="1" type="ORF">ACFS7Y_18730</name>
</gene>